<dbReference type="Proteomes" id="UP000828390">
    <property type="component" value="Unassembled WGS sequence"/>
</dbReference>
<reference evidence="1" key="2">
    <citation type="submission" date="2020-11" db="EMBL/GenBank/DDBJ databases">
        <authorList>
            <person name="McCartney M.A."/>
            <person name="Auch B."/>
            <person name="Kono T."/>
            <person name="Mallez S."/>
            <person name="Becker A."/>
            <person name="Gohl D.M."/>
            <person name="Silverstein K.A.T."/>
            <person name="Koren S."/>
            <person name="Bechman K.B."/>
            <person name="Herman A."/>
            <person name="Abrahante J.E."/>
            <person name="Garbe J."/>
        </authorList>
    </citation>
    <scope>NUCLEOTIDE SEQUENCE</scope>
    <source>
        <strain evidence="1">Duluth1</strain>
        <tissue evidence="1">Whole animal</tissue>
    </source>
</reference>
<reference evidence="1" key="1">
    <citation type="journal article" date="2019" name="bioRxiv">
        <title>The Genome of the Zebra Mussel, Dreissena polymorpha: A Resource for Invasive Species Research.</title>
        <authorList>
            <person name="McCartney M.A."/>
            <person name="Auch B."/>
            <person name="Kono T."/>
            <person name="Mallez S."/>
            <person name="Zhang Y."/>
            <person name="Obille A."/>
            <person name="Becker A."/>
            <person name="Abrahante J.E."/>
            <person name="Garbe J."/>
            <person name="Badalamenti J.P."/>
            <person name="Herman A."/>
            <person name="Mangelson H."/>
            <person name="Liachko I."/>
            <person name="Sullivan S."/>
            <person name="Sone E.D."/>
            <person name="Koren S."/>
            <person name="Silverstein K.A.T."/>
            <person name="Beckman K.B."/>
            <person name="Gohl D.M."/>
        </authorList>
    </citation>
    <scope>NUCLEOTIDE SEQUENCE</scope>
    <source>
        <strain evidence="1">Duluth1</strain>
        <tissue evidence="1">Whole animal</tissue>
    </source>
</reference>
<proteinExistence type="predicted"/>
<evidence type="ECO:0000313" key="2">
    <source>
        <dbReference type="Proteomes" id="UP000828390"/>
    </source>
</evidence>
<dbReference type="AlphaFoldDB" id="A0A9D4DVV2"/>
<protein>
    <submittedName>
        <fullName evidence="1">Uncharacterized protein</fullName>
    </submittedName>
</protein>
<accession>A0A9D4DVV2</accession>
<keyword evidence="2" id="KW-1185">Reference proteome</keyword>
<organism evidence="1 2">
    <name type="scientific">Dreissena polymorpha</name>
    <name type="common">Zebra mussel</name>
    <name type="synonym">Mytilus polymorpha</name>
    <dbReference type="NCBI Taxonomy" id="45954"/>
    <lineage>
        <taxon>Eukaryota</taxon>
        <taxon>Metazoa</taxon>
        <taxon>Spiralia</taxon>
        <taxon>Lophotrochozoa</taxon>
        <taxon>Mollusca</taxon>
        <taxon>Bivalvia</taxon>
        <taxon>Autobranchia</taxon>
        <taxon>Heteroconchia</taxon>
        <taxon>Euheterodonta</taxon>
        <taxon>Imparidentia</taxon>
        <taxon>Neoheterodontei</taxon>
        <taxon>Myida</taxon>
        <taxon>Dreissenoidea</taxon>
        <taxon>Dreissenidae</taxon>
        <taxon>Dreissena</taxon>
    </lineage>
</organism>
<gene>
    <name evidence="1" type="ORF">DPMN_169360</name>
</gene>
<dbReference type="EMBL" id="JAIWYP010000009">
    <property type="protein sequence ID" value="KAH3768148.1"/>
    <property type="molecule type" value="Genomic_DNA"/>
</dbReference>
<evidence type="ECO:0000313" key="1">
    <source>
        <dbReference type="EMBL" id="KAH3768148.1"/>
    </source>
</evidence>
<name>A0A9D4DVV2_DREPO</name>
<comment type="caution">
    <text evidence="1">The sequence shown here is derived from an EMBL/GenBank/DDBJ whole genome shotgun (WGS) entry which is preliminary data.</text>
</comment>
<sequence>MATYSHTTTRQILRLFDVTLTIHVQFSTSAIEPGHGQTLHHVDPYKFRTYDSLA</sequence>